<dbReference type="Proteomes" id="UP001432322">
    <property type="component" value="Unassembled WGS sequence"/>
</dbReference>
<dbReference type="AlphaFoldDB" id="A0AAV5VB27"/>
<evidence type="ECO:0000313" key="3">
    <source>
        <dbReference type="Proteomes" id="UP001432322"/>
    </source>
</evidence>
<feature type="region of interest" description="Disordered" evidence="1">
    <location>
        <begin position="61"/>
        <end position="90"/>
    </location>
</feature>
<evidence type="ECO:0000256" key="1">
    <source>
        <dbReference type="SAM" id="MobiDB-lite"/>
    </source>
</evidence>
<dbReference type="EMBL" id="BTSY01000002">
    <property type="protein sequence ID" value="GMT16880.1"/>
    <property type="molecule type" value="Genomic_DNA"/>
</dbReference>
<name>A0AAV5VB27_9BILA</name>
<organism evidence="2 3">
    <name type="scientific">Pristionchus fissidentatus</name>
    <dbReference type="NCBI Taxonomy" id="1538716"/>
    <lineage>
        <taxon>Eukaryota</taxon>
        <taxon>Metazoa</taxon>
        <taxon>Ecdysozoa</taxon>
        <taxon>Nematoda</taxon>
        <taxon>Chromadorea</taxon>
        <taxon>Rhabditida</taxon>
        <taxon>Rhabditina</taxon>
        <taxon>Diplogasteromorpha</taxon>
        <taxon>Diplogasteroidea</taxon>
        <taxon>Neodiplogasteridae</taxon>
        <taxon>Pristionchus</taxon>
    </lineage>
</organism>
<protein>
    <submittedName>
        <fullName evidence="2">Uncharacterized protein</fullName>
    </submittedName>
</protein>
<comment type="caution">
    <text evidence="2">The sequence shown here is derived from an EMBL/GenBank/DDBJ whole genome shotgun (WGS) entry which is preliminary data.</text>
</comment>
<reference evidence="2" key="1">
    <citation type="submission" date="2023-10" db="EMBL/GenBank/DDBJ databases">
        <title>Genome assembly of Pristionchus species.</title>
        <authorList>
            <person name="Yoshida K."/>
            <person name="Sommer R.J."/>
        </authorList>
    </citation>
    <scope>NUCLEOTIDE SEQUENCE</scope>
    <source>
        <strain evidence="2">RS5133</strain>
    </source>
</reference>
<feature type="compositionally biased region" description="Pro residues" evidence="1">
    <location>
        <begin position="71"/>
        <end position="83"/>
    </location>
</feature>
<accession>A0AAV5VB27</accession>
<gene>
    <name evidence="2" type="ORF">PFISCL1PPCAC_8177</name>
</gene>
<feature type="non-terminal residue" evidence="2">
    <location>
        <position position="1"/>
    </location>
</feature>
<sequence>RILASMSTPRTVRGIGIIFVTMPHMRHSSADLAVSPADYAPTPGPLVSVVHLGAGRYPPLVDPGAGRYPPRADPSPTPTPATPPSARRISTQMLLFE</sequence>
<keyword evidence="3" id="KW-1185">Reference proteome</keyword>
<proteinExistence type="predicted"/>
<evidence type="ECO:0000313" key="2">
    <source>
        <dbReference type="EMBL" id="GMT16880.1"/>
    </source>
</evidence>